<accession>F8A1Q9</accession>
<dbReference type="PANTHER" id="PTHR30290:SF10">
    <property type="entry name" value="PERIPLASMIC OLIGOPEPTIDE-BINDING PROTEIN-RELATED"/>
    <property type="match status" value="1"/>
</dbReference>
<dbReference type="RefSeq" id="WP_013883235.1">
    <property type="nucleotide sequence ID" value="NC_015671.1"/>
</dbReference>
<evidence type="ECO:0000256" key="6">
    <source>
        <dbReference type="SAM" id="SignalP"/>
    </source>
</evidence>
<evidence type="ECO:0000256" key="5">
    <source>
        <dbReference type="SAM" id="MobiDB-lite"/>
    </source>
</evidence>
<dbReference type="KEGG" id="cga:Celgi_1197"/>
<dbReference type="Gene3D" id="3.40.190.10">
    <property type="entry name" value="Periplasmic binding protein-like II"/>
    <property type="match status" value="1"/>
</dbReference>
<dbReference type="EMBL" id="CP002665">
    <property type="protein sequence ID" value="AEI11716.1"/>
    <property type="molecule type" value="Genomic_DNA"/>
</dbReference>
<dbReference type="InterPro" id="IPR000914">
    <property type="entry name" value="SBP_5_dom"/>
</dbReference>
<dbReference type="InterPro" id="IPR006311">
    <property type="entry name" value="TAT_signal"/>
</dbReference>
<dbReference type="PROSITE" id="PS51318">
    <property type="entry name" value="TAT"/>
    <property type="match status" value="1"/>
</dbReference>
<evidence type="ECO:0000256" key="1">
    <source>
        <dbReference type="ARBA" id="ARBA00004196"/>
    </source>
</evidence>
<dbReference type="GO" id="GO:1904680">
    <property type="term" value="F:peptide transmembrane transporter activity"/>
    <property type="evidence" value="ECO:0007669"/>
    <property type="project" value="TreeGrafter"/>
</dbReference>
<reference evidence="9" key="1">
    <citation type="submission" date="2011-04" db="EMBL/GenBank/DDBJ databases">
        <title>Complete sequence of Cellvibrio gilvus ATCC 13127.</title>
        <authorList>
            <person name="Lucas S."/>
            <person name="Han J."/>
            <person name="Lapidus A."/>
            <person name="Cheng J.-F."/>
            <person name="Goodwin L."/>
            <person name="Pitluck S."/>
            <person name="Peters L."/>
            <person name="Munk A."/>
            <person name="Detter J.C."/>
            <person name="Han C."/>
            <person name="Tapia R."/>
            <person name="Land M."/>
            <person name="Hauser L."/>
            <person name="Kyrpides N."/>
            <person name="Ivanova N."/>
            <person name="Ovchinnikova G."/>
            <person name="Pagani I."/>
            <person name="Mead D."/>
            <person name="Brumm P."/>
            <person name="Woyke T."/>
        </authorList>
    </citation>
    <scope>NUCLEOTIDE SEQUENCE [LARGE SCALE GENOMIC DNA]</scope>
    <source>
        <strain evidence="9">ATCC 13127 / NRRL B-14078</strain>
    </source>
</reference>
<keyword evidence="9" id="KW-1185">Reference proteome</keyword>
<evidence type="ECO:0000259" key="7">
    <source>
        <dbReference type="Pfam" id="PF00496"/>
    </source>
</evidence>
<keyword evidence="3" id="KW-0813">Transport</keyword>
<comment type="subcellular location">
    <subcellularLocation>
        <location evidence="1">Cell envelope</location>
    </subcellularLocation>
</comment>
<feature type="domain" description="Solute-binding protein family 5" evidence="7">
    <location>
        <begin position="91"/>
        <end position="465"/>
    </location>
</feature>
<dbReference type="Proteomes" id="UP000000485">
    <property type="component" value="Chromosome"/>
</dbReference>
<dbReference type="InterPro" id="IPR030678">
    <property type="entry name" value="Peptide/Ni-bd"/>
</dbReference>
<feature type="region of interest" description="Disordered" evidence="5">
    <location>
        <begin position="31"/>
        <end position="50"/>
    </location>
</feature>
<dbReference type="HOGENOM" id="CLU_017028_7_2_11"/>
<organism evidence="8 9">
    <name type="scientific">Cellulomonas gilvus (strain ATCC 13127 / NRRL B-14078)</name>
    <name type="common">Cellvibrio gilvus</name>
    <dbReference type="NCBI Taxonomy" id="593907"/>
    <lineage>
        <taxon>Bacteria</taxon>
        <taxon>Bacillati</taxon>
        <taxon>Actinomycetota</taxon>
        <taxon>Actinomycetes</taxon>
        <taxon>Micrococcales</taxon>
        <taxon>Cellulomonadaceae</taxon>
        <taxon>Cellulomonas</taxon>
    </lineage>
</organism>
<sequence length="549" mass="58479" precursor="true">MTSARNRRRVLATAAGLTVGALVLTACAGSGDDTSDDPSGGGGGGGGSLTIGTTDKVTTLDPAGSYDNGSFAVQNQVFPFLMNTPYGSPDVAPDIAVSAEFTAPTEYTVTLKPGLKWANGHDLTSSDVKFTFDRQVAIADENGPSSLLYNLDSVEAVDPTTVVFHLKSENDQVFPQILSSPAGPIVDEEVFAADALTPDTDIVAGNAFAGQYTITDYDFNNLISYSAYEGYQGVLGAAKTAEVNVKYYADASNLKLDIQQGNIDVAFRSLTATDIEDLRGNDDVQVVDGPGGEIRYITFNFDTQPYGAKTGEADAAKALAVRQAVADLIDRDAISEQVYKGTYTPLYSYVPAGLTGATESLKPLYGDGAGGPDAAKAEARLTAAGVTTPVALSLQYSNDHYGPSSADEYAMIKDQLEADGLFTVDLQTTEWVQYSKDRSSDVYPAYQLGWFPDYSDADNYLTPFFLIENFLVNHYDDQEVNDLILQQAVTADADERTALIEQIQDEVAADLSTVPYLQGAQVAVVGKDVQGTADTLDASFKFRYGALSK</sequence>
<dbReference type="AlphaFoldDB" id="F8A1Q9"/>
<dbReference type="OrthoDB" id="9801912at2"/>
<comment type="similarity">
    <text evidence="2">Belongs to the bacterial solute-binding protein 5 family.</text>
</comment>
<dbReference type="eggNOG" id="COG0747">
    <property type="taxonomic scope" value="Bacteria"/>
</dbReference>
<dbReference type="STRING" id="593907.Celgi_1197"/>
<dbReference type="GO" id="GO:0030313">
    <property type="term" value="C:cell envelope"/>
    <property type="evidence" value="ECO:0007669"/>
    <property type="project" value="UniProtKB-SubCell"/>
</dbReference>
<evidence type="ECO:0000313" key="9">
    <source>
        <dbReference type="Proteomes" id="UP000000485"/>
    </source>
</evidence>
<protein>
    <submittedName>
        <fullName evidence="8">Extracellular solute-binding protein family 5</fullName>
    </submittedName>
</protein>
<dbReference type="PROSITE" id="PS51257">
    <property type="entry name" value="PROKAR_LIPOPROTEIN"/>
    <property type="match status" value="1"/>
</dbReference>
<dbReference type="Gene3D" id="3.90.76.10">
    <property type="entry name" value="Dipeptide-binding Protein, Domain 1"/>
    <property type="match status" value="1"/>
</dbReference>
<evidence type="ECO:0000313" key="8">
    <source>
        <dbReference type="EMBL" id="AEI11716.1"/>
    </source>
</evidence>
<feature type="signal peptide" evidence="6">
    <location>
        <begin position="1"/>
        <end position="28"/>
    </location>
</feature>
<dbReference type="InterPro" id="IPR039424">
    <property type="entry name" value="SBP_5"/>
</dbReference>
<dbReference type="PIRSF" id="PIRSF002741">
    <property type="entry name" value="MppA"/>
    <property type="match status" value="1"/>
</dbReference>
<dbReference type="PANTHER" id="PTHR30290">
    <property type="entry name" value="PERIPLASMIC BINDING COMPONENT OF ABC TRANSPORTER"/>
    <property type="match status" value="1"/>
</dbReference>
<dbReference type="GO" id="GO:0043190">
    <property type="term" value="C:ATP-binding cassette (ABC) transporter complex"/>
    <property type="evidence" value="ECO:0007669"/>
    <property type="project" value="InterPro"/>
</dbReference>
<dbReference type="Pfam" id="PF00496">
    <property type="entry name" value="SBP_bac_5"/>
    <property type="match status" value="1"/>
</dbReference>
<evidence type="ECO:0000256" key="3">
    <source>
        <dbReference type="ARBA" id="ARBA00022448"/>
    </source>
</evidence>
<proteinExistence type="inferred from homology"/>
<dbReference type="GO" id="GO:0015833">
    <property type="term" value="P:peptide transport"/>
    <property type="evidence" value="ECO:0007669"/>
    <property type="project" value="TreeGrafter"/>
</dbReference>
<dbReference type="Gene3D" id="3.10.105.10">
    <property type="entry name" value="Dipeptide-binding Protein, Domain 3"/>
    <property type="match status" value="1"/>
</dbReference>
<name>F8A1Q9_CELGA</name>
<gene>
    <name evidence="8" type="ordered locus">Celgi_1197</name>
</gene>
<evidence type="ECO:0000256" key="4">
    <source>
        <dbReference type="ARBA" id="ARBA00022729"/>
    </source>
</evidence>
<feature type="chain" id="PRO_5003367004" evidence="6">
    <location>
        <begin position="29"/>
        <end position="549"/>
    </location>
</feature>
<dbReference type="SUPFAM" id="SSF53850">
    <property type="entry name" value="Periplasmic binding protein-like II"/>
    <property type="match status" value="1"/>
</dbReference>
<keyword evidence="4 6" id="KW-0732">Signal</keyword>
<dbReference type="GO" id="GO:0042597">
    <property type="term" value="C:periplasmic space"/>
    <property type="evidence" value="ECO:0007669"/>
    <property type="project" value="UniProtKB-ARBA"/>
</dbReference>
<feature type="compositionally biased region" description="Gly residues" evidence="5">
    <location>
        <begin position="39"/>
        <end position="49"/>
    </location>
</feature>
<evidence type="ECO:0000256" key="2">
    <source>
        <dbReference type="ARBA" id="ARBA00005695"/>
    </source>
</evidence>